<dbReference type="Proteomes" id="UP000198785">
    <property type="component" value="Unassembled WGS sequence"/>
</dbReference>
<reference evidence="2 3" key="1">
    <citation type="submission" date="2016-10" db="EMBL/GenBank/DDBJ databases">
        <authorList>
            <person name="de Groot N.N."/>
        </authorList>
    </citation>
    <scope>NUCLEOTIDE SEQUENCE [LARGE SCALE GENOMIC DNA]</scope>
    <source>
        <strain evidence="2 3">DSM 22789</strain>
    </source>
</reference>
<feature type="region of interest" description="Disordered" evidence="1">
    <location>
        <begin position="1"/>
        <end position="49"/>
    </location>
</feature>
<evidence type="ECO:0000313" key="3">
    <source>
        <dbReference type="Proteomes" id="UP000198785"/>
    </source>
</evidence>
<keyword evidence="3" id="KW-1185">Reference proteome</keyword>
<dbReference type="AlphaFoldDB" id="A0A1I6PI71"/>
<evidence type="ECO:0000313" key="2">
    <source>
        <dbReference type="EMBL" id="SFS39870.1"/>
    </source>
</evidence>
<feature type="compositionally biased region" description="Basic and acidic residues" evidence="1">
    <location>
        <begin position="1"/>
        <end position="15"/>
    </location>
</feature>
<dbReference type="EMBL" id="FOZZ01000001">
    <property type="protein sequence ID" value="SFS39870.1"/>
    <property type="molecule type" value="Genomic_DNA"/>
</dbReference>
<protein>
    <submittedName>
        <fullName evidence="2">Uncharacterized protein</fullName>
    </submittedName>
</protein>
<organism evidence="2 3">
    <name type="scientific">Sphingobacterium wenxiniae</name>
    <dbReference type="NCBI Taxonomy" id="683125"/>
    <lineage>
        <taxon>Bacteria</taxon>
        <taxon>Pseudomonadati</taxon>
        <taxon>Bacteroidota</taxon>
        <taxon>Sphingobacteriia</taxon>
        <taxon>Sphingobacteriales</taxon>
        <taxon>Sphingobacteriaceae</taxon>
        <taxon>Sphingobacterium</taxon>
    </lineage>
</organism>
<gene>
    <name evidence="2" type="ORF">SAMN05660206_101482</name>
</gene>
<name>A0A1I6PI71_9SPHI</name>
<evidence type="ECO:0000256" key="1">
    <source>
        <dbReference type="SAM" id="MobiDB-lite"/>
    </source>
</evidence>
<sequence length="49" mass="5742">MRKLRKGESYGRTDRPIFTSNNTYKSPKSACLNRLEDERLKHSKNARTS</sequence>
<proteinExistence type="predicted"/>
<feature type="non-terminal residue" evidence="2">
    <location>
        <position position="49"/>
    </location>
</feature>
<accession>A0A1I6PI71</accession>